<feature type="signal peptide" evidence="2">
    <location>
        <begin position="1"/>
        <end position="25"/>
    </location>
</feature>
<evidence type="ECO:0000313" key="4">
    <source>
        <dbReference type="EMBL" id="MBP1906599.1"/>
    </source>
</evidence>
<accession>A0ABS4FVX0</accession>
<comment type="caution">
    <text evidence="4">The sequence shown here is derived from an EMBL/GenBank/DDBJ whole genome shotgun (WGS) entry which is preliminary data.</text>
</comment>
<dbReference type="RefSeq" id="WP_210090200.1">
    <property type="nucleotide sequence ID" value="NZ_JAGGKG010000017.1"/>
</dbReference>
<keyword evidence="5" id="KW-1185">Reference proteome</keyword>
<feature type="region of interest" description="Disordered" evidence="1">
    <location>
        <begin position="44"/>
        <end position="86"/>
    </location>
</feature>
<evidence type="ECO:0000313" key="5">
    <source>
        <dbReference type="Proteomes" id="UP001519272"/>
    </source>
</evidence>
<feature type="compositionally biased region" description="Polar residues" evidence="1">
    <location>
        <begin position="71"/>
        <end position="86"/>
    </location>
</feature>
<dbReference type="InterPro" id="IPR012854">
    <property type="entry name" value="Cu_amine_oxidase-like_N"/>
</dbReference>
<dbReference type="EMBL" id="JAGGKG010000017">
    <property type="protein sequence ID" value="MBP1906599.1"/>
    <property type="molecule type" value="Genomic_DNA"/>
</dbReference>
<gene>
    <name evidence="4" type="ORF">J2Z32_003263</name>
</gene>
<evidence type="ECO:0000259" key="3">
    <source>
        <dbReference type="Pfam" id="PF07833"/>
    </source>
</evidence>
<name>A0ABS4FVX0_9BACL</name>
<protein>
    <submittedName>
        <fullName evidence="4">PKD repeat protein</fullName>
    </submittedName>
</protein>
<proteinExistence type="predicted"/>
<keyword evidence="2" id="KW-0732">Signal</keyword>
<dbReference type="Gene3D" id="3.30.457.10">
    <property type="entry name" value="Copper amine oxidase-like, N-terminal domain"/>
    <property type="match status" value="1"/>
</dbReference>
<sequence>MNLKRLFLVGLFAVSQMGLAIPASADQNNSSDATGTNVTVIEEKAGQSQSQTEAKDATEAQGATGDKEADSTNINQGTSSNNLSHTTQSSSYTELVLIMNSKKIFNNGSLSLAGHPMEVKKGVSFVAIRGFAAAAGMTVSTDSSTNEVILTRGNDELRFKAGNTKVKVNGAVNTMKGPAYSSKNNFMVPLAAVADHLNIPFTVDNTKKTVTLQISTGPIASFRIGNQEVYAGQTYVQYLPQSYSPKGLAIVKEEWQNKQDVFNTPGYYTVSYRVQDASGEWSNTFSMTIHVVKPHTPPVANFKTDKDTYKMGEPITYTDLSTDEENSITETKWENKELAFFAPGDVVVRLKVVNKYGLYSTVEKTIKITDEQLYTRDEFNKLFVPVGEKFEINGKQVLEWEKLNYTYTSQPTTLIRSNSPETVYSEGILYRESAIGDTRFLVHHVNMTKKNMKIYLIATNKNSKPAHLVQTGLGFAGPSIYAGAAGKQSIQRYFESLRYGNQYKDIYLAAGQSKIIMSELSAKDLKNEEVISLIADLTSDHTIQYTLVMVAPDRNPIKALPNLKFLPQDVHKRGTFEQATRDVQYSELVGKTPVRLMLGDNSSDPYLVGSDGPTGEYKMNSGNFGVVYRIRLPRVAPNTLITFNPRGGFYSGVITINGNVVSIPNVGGSKGTNENSVLHRTGDREQNLEFTFTAAPGSNLPVGILFQPLPPKK</sequence>
<evidence type="ECO:0000256" key="1">
    <source>
        <dbReference type="SAM" id="MobiDB-lite"/>
    </source>
</evidence>
<dbReference type="SUPFAM" id="SSF49299">
    <property type="entry name" value="PKD domain"/>
    <property type="match status" value="1"/>
</dbReference>
<feature type="chain" id="PRO_5046471438" evidence="2">
    <location>
        <begin position="26"/>
        <end position="713"/>
    </location>
</feature>
<evidence type="ECO:0000256" key="2">
    <source>
        <dbReference type="SAM" id="SignalP"/>
    </source>
</evidence>
<dbReference type="Pfam" id="PF07833">
    <property type="entry name" value="Cu_amine_oxidN1"/>
    <property type="match status" value="1"/>
</dbReference>
<dbReference type="InterPro" id="IPR036582">
    <property type="entry name" value="Mao_N_sf"/>
</dbReference>
<reference evidence="4 5" key="1">
    <citation type="submission" date="2021-03" db="EMBL/GenBank/DDBJ databases">
        <title>Genomic Encyclopedia of Type Strains, Phase IV (KMG-IV): sequencing the most valuable type-strain genomes for metagenomic binning, comparative biology and taxonomic classification.</title>
        <authorList>
            <person name="Goeker M."/>
        </authorList>
    </citation>
    <scope>NUCLEOTIDE SEQUENCE [LARGE SCALE GENOMIC DNA]</scope>
    <source>
        <strain evidence="4 5">DSM 14349</strain>
    </source>
</reference>
<dbReference type="InterPro" id="IPR035986">
    <property type="entry name" value="PKD_dom_sf"/>
</dbReference>
<dbReference type="SUPFAM" id="SSF55383">
    <property type="entry name" value="Copper amine oxidase, domain N"/>
    <property type="match status" value="1"/>
</dbReference>
<organism evidence="4 5">
    <name type="scientific">Paenibacillus turicensis</name>
    <dbReference type="NCBI Taxonomy" id="160487"/>
    <lineage>
        <taxon>Bacteria</taxon>
        <taxon>Bacillati</taxon>
        <taxon>Bacillota</taxon>
        <taxon>Bacilli</taxon>
        <taxon>Bacillales</taxon>
        <taxon>Paenibacillaceae</taxon>
        <taxon>Paenibacillus</taxon>
    </lineage>
</organism>
<feature type="domain" description="Copper amine oxidase-like N-terminal" evidence="3">
    <location>
        <begin position="119"/>
        <end position="211"/>
    </location>
</feature>
<dbReference type="Proteomes" id="UP001519272">
    <property type="component" value="Unassembled WGS sequence"/>
</dbReference>